<name>A0A2D1RAQ3_SPHYA</name>
<dbReference type="AlphaFoldDB" id="A0A2D1RAQ3"/>
<sequence length="64" mass="6966">MFRSAARPDDKDARGPQDRARIALGEDYEVDYWTGKFGVSKETLEAAVKAVGNGADAVEQHLKG</sequence>
<proteinExistence type="predicted"/>
<dbReference type="InterPro" id="IPR022037">
    <property type="entry name" value="DUF3606"/>
</dbReference>
<feature type="region of interest" description="Disordered" evidence="1">
    <location>
        <begin position="1"/>
        <end position="20"/>
    </location>
</feature>
<dbReference type="Proteomes" id="UP000037029">
    <property type="component" value="Plasmid pses220"/>
</dbReference>
<keyword evidence="2" id="KW-0614">Plasmid</keyword>
<dbReference type="EMBL" id="CP020926">
    <property type="protein sequence ID" value="ATP21929.1"/>
    <property type="molecule type" value="Genomic_DNA"/>
</dbReference>
<evidence type="ECO:0000256" key="1">
    <source>
        <dbReference type="SAM" id="MobiDB-lite"/>
    </source>
</evidence>
<gene>
    <name evidence="2" type="ORF">BV87_25715</name>
</gene>
<dbReference type="Pfam" id="PF12244">
    <property type="entry name" value="DUF3606"/>
    <property type="match status" value="1"/>
</dbReference>
<geneLocation type="plasmid" evidence="3">
    <name>pses220</name>
</geneLocation>
<protein>
    <submittedName>
        <fullName evidence="2">DUF3606 domain-containing protein</fullName>
    </submittedName>
</protein>
<reference evidence="2 3" key="1">
    <citation type="submission" date="2017-04" db="EMBL/GenBank/DDBJ databases">
        <title>Characterization, genome and methylation analysis of a phthalic acid esters degrading strain Sphingobium yanoikuyae SHJ.</title>
        <authorList>
            <person name="Feng L."/>
        </authorList>
    </citation>
    <scope>NUCLEOTIDE SEQUENCE [LARGE SCALE GENOMIC DNA]</scope>
    <source>
        <strain evidence="2 3">SHJ</strain>
        <plasmid evidence="3">Plasmid pses220</plasmid>
    </source>
</reference>
<organism evidence="2 3">
    <name type="scientific">Sphingobium yanoikuyae</name>
    <name type="common">Sphingomonas yanoikuyae</name>
    <dbReference type="NCBI Taxonomy" id="13690"/>
    <lineage>
        <taxon>Bacteria</taxon>
        <taxon>Pseudomonadati</taxon>
        <taxon>Pseudomonadota</taxon>
        <taxon>Alphaproteobacteria</taxon>
        <taxon>Sphingomonadales</taxon>
        <taxon>Sphingomonadaceae</taxon>
        <taxon>Sphingobium</taxon>
    </lineage>
</organism>
<evidence type="ECO:0000313" key="3">
    <source>
        <dbReference type="Proteomes" id="UP000037029"/>
    </source>
</evidence>
<accession>A0A2D1RAQ3</accession>
<evidence type="ECO:0000313" key="2">
    <source>
        <dbReference type="EMBL" id="ATP21929.1"/>
    </source>
</evidence>